<comment type="similarity">
    <text evidence="1">Belongs to the gamma-glutamyltransferase family.</text>
</comment>
<keyword evidence="4" id="KW-1185">Reference proteome</keyword>
<dbReference type="Proteomes" id="UP000324996">
    <property type="component" value="Unassembled WGS sequence"/>
</dbReference>
<dbReference type="SUPFAM" id="SSF56235">
    <property type="entry name" value="N-terminal nucleophile aminohydrolases (Ntn hydrolases)"/>
    <property type="match status" value="1"/>
</dbReference>
<protein>
    <recommendedName>
        <fullName evidence="5">Gamma-glutamyltransferase</fullName>
    </recommendedName>
</protein>
<evidence type="ECO:0000313" key="4">
    <source>
        <dbReference type="Proteomes" id="UP000324996"/>
    </source>
</evidence>
<gene>
    <name evidence="3" type="ORF">JCM17846_00080</name>
</gene>
<feature type="signal peptide" evidence="2">
    <location>
        <begin position="1"/>
        <end position="36"/>
    </location>
</feature>
<evidence type="ECO:0000313" key="3">
    <source>
        <dbReference type="EMBL" id="GER02326.1"/>
    </source>
</evidence>
<dbReference type="RefSeq" id="WP_313977842.1">
    <property type="nucleotide sequence ID" value="NZ_BKCN01000001.1"/>
</dbReference>
<dbReference type="EMBL" id="BKCN01000001">
    <property type="protein sequence ID" value="GER02326.1"/>
    <property type="molecule type" value="Genomic_DNA"/>
</dbReference>
<accession>A0A5A7N5N8</accession>
<keyword evidence="2" id="KW-0732">Signal</keyword>
<dbReference type="InterPro" id="IPR029055">
    <property type="entry name" value="Ntn_hydrolases_N"/>
</dbReference>
<dbReference type="PANTHER" id="PTHR43199:SF1">
    <property type="entry name" value="GLUTATHIONE HYDROLASE PROENZYME"/>
    <property type="match status" value="1"/>
</dbReference>
<feature type="chain" id="PRO_5023030431" description="Gamma-glutamyltransferase" evidence="2">
    <location>
        <begin position="37"/>
        <end position="265"/>
    </location>
</feature>
<dbReference type="Pfam" id="PF01019">
    <property type="entry name" value="G_glu_transpept"/>
    <property type="match status" value="1"/>
</dbReference>
<reference evidence="3 4" key="1">
    <citation type="submission" date="2019-09" db="EMBL/GenBank/DDBJ databases">
        <title>NBRP : Genome information of microbial organism related human and environment.</title>
        <authorList>
            <person name="Hattori M."/>
            <person name="Oshima K."/>
            <person name="Inaba H."/>
            <person name="Suda W."/>
            <person name="Sakamoto M."/>
            <person name="Iino T."/>
            <person name="Kitahara M."/>
            <person name="Oshida Y."/>
            <person name="Iida T."/>
            <person name="Kudo T."/>
            <person name="Itoh T."/>
            <person name="Ohkuma M."/>
        </authorList>
    </citation>
    <scope>NUCLEOTIDE SEQUENCE [LARGE SCALE GENOMIC DNA]</scope>
    <source>
        <strain evidence="3 4">Q-1</strain>
    </source>
</reference>
<evidence type="ECO:0008006" key="5">
    <source>
        <dbReference type="Google" id="ProtNLM"/>
    </source>
</evidence>
<comment type="caution">
    <text evidence="3">The sequence shown here is derived from an EMBL/GenBank/DDBJ whole genome shotgun (WGS) entry which is preliminary data.</text>
</comment>
<dbReference type="InterPro" id="IPR051792">
    <property type="entry name" value="GGT_bact"/>
</dbReference>
<evidence type="ECO:0000256" key="1">
    <source>
        <dbReference type="ARBA" id="ARBA00009381"/>
    </source>
</evidence>
<dbReference type="PRINTS" id="PR01210">
    <property type="entry name" value="GGTRANSPTASE"/>
</dbReference>
<dbReference type="PANTHER" id="PTHR43199">
    <property type="entry name" value="GLUTATHIONE HYDROLASE"/>
    <property type="match status" value="1"/>
</dbReference>
<name>A0A5A7N5N8_9PROT</name>
<evidence type="ECO:0000256" key="2">
    <source>
        <dbReference type="SAM" id="SignalP"/>
    </source>
</evidence>
<organism evidence="3 4">
    <name type="scientific">Iodidimonas nitroreducens</name>
    <dbReference type="NCBI Taxonomy" id="1236968"/>
    <lineage>
        <taxon>Bacteria</taxon>
        <taxon>Pseudomonadati</taxon>
        <taxon>Pseudomonadota</taxon>
        <taxon>Alphaproteobacteria</taxon>
        <taxon>Iodidimonadales</taxon>
        <taxon>Iodidimonadaceae</taxon>
        <taxon>Iodidimonas</taxon>
    </lineage>
</organism>
<dbReference type="AlphaFoldDB" id="A0A5A7N5N8"/>
<sequence length="265" mass="28462">MRSPFLPARSAAFLSALLLSPLFFTAALTLPSRAFAQDGAPSAQTDTEVVEAEKHMAIAANPHASRAGLAMLRQGGSAVDAAIAMQAVLSLVEPQSSGIGGGGFLLHYNKADEKLIAYDGREKAPQTVDETLFLDEQGKPMGFLEAAFGGRAVGVPGVMAMLALAHQEQGKLPWATLFKPAIDLAENGFEISPRLFYLLDGRARLYREAGYSLDRLGAAGRYFFTEDLEAKPLGFLLKNPVYAKSLRQIAEQGVSAFYEARLPKI</sequence>
<proteinExistence type="inferred from homology"/>